<dbReference type="PANTHER" id="PTHR35336">
    <property type="entry name" value="ADENOSYLCOBINAMIDE AMIDOHYDROLASE"/>
    <property type="match status" value="1"/>
</dbReference>
<dbReference type="EMBL" id="MLJW01000038">
    <property type="protein sequence ID" value="OIR07275.1"/>
    <property type="molecule type" value="Genomic_DNA"/>
</dbReference>
<dbReference type="GO" id="GO:0016787">
    <property type="term" value="F:hydrolase activity"/>
    <property type="evidence" value="ECO:0007669"/>
    <property type="project" value="UniProtKB-KW"/>
</dbReference>
<organism evidence="1">
    <name type="scientific">mine drainage metagenome</name>
    <dbReference type="NCBI Taxonomy" id="410659"/>
    <lineage>
        <taxon>unclassified sequences</taxon>
        <taxon>metagenomes</taxon>
        <taxon>ecological metagenomes</taxon>
    </lineage>
</organism>
<comment type="caution">
    <text evidence="1">The sequence shown here is derived from an EMBL/GenBank/DDBJ whole genome shotgun (WGS) entry which is preliminary data.</text>
</comment>
<dbReference type="PANTHER" id="PTHR35336:SF5">
    <property type="entry name" value="ADENOSYLCOBINAMIDE AMIDOHYDROLASE"/>
    <property type="match status" value="1"/>
</dbReference>
<reference evidence="1" key="1">
    <citation type="submission" date="2016-10" db="EMBL/GenBank/DDBJ databases">
        <title>Sequence of Gallionella enrichment culture.</title>
        <authorList>
            <person name="Poehlein A."/>
            <person name="Muehling M."/>
            <person name="Daniel R."/>
        </authorList>
    </citation>
    <scope>NUCLEOTIDE SEQUENCE</scope>
</reference>
<dbReference type="InterPro" id="IPR052209">
    <property type="entry name" value="CbiZ"/>
</dbReference>
<dbReference type="Pfam" id="PF01955">
    <property type="entry name" value="CbiZ"/>
    <property type="match status" value="1"/>
</dbReference>
<proteinExistence type="predicted"/>
<dbReference type="AlphaFoldDB" id="A0A1J5SH80"/>
<protein>
    <submittedName>
        <fullName evidence="1">Adenosylcobinamide amidohydrolase</fullName>
    </submittedName>
</protein>
<name>A0A1J5SH80_9ZZZZ</name>
<evidence type="ECO:0000313" key="1">
    <source>
        <dbReference type="EMBL" id="OIR07275.1"/>
    </source>
</evidence>
<keyword evidence="1" id="KW-0378">Hydrolase</keyword>
<sequence length="396" mass="42198">MDPLPLFQSPFFTVGRDHRHLVVRLLAEAWVLSTCPVNGGLRRDLTHLVNHQSCEPVKHQERFEFITGKGPVGYHSHVCAELALDPRTTAVLGTAATMQYLGIATRTHADLSVTAIVTAGVTGNAGCAGEPAAYDESGGVWKRTTTEADPKAAGTHGGTINTLLLFSSPLTESALSRAVVTMTEAKTSALFDLAIGSRSSWRPATGTGTDQFAIAAPAAGANVRTWTGHHTKAGELIGLTVREATLESLRWQNGLEPSYTRSLFHALGRFGLTEEHFKAHMEALLDAGDHALLKHNWNPVIFEPQLASAAYAYAAVLDRILCGTLGFAAAHEALLNQAALMAAGLAARPAAFPTFRAELAGELSPEDATRDGTLPAPAVELACRAIALGWRSKWRT</sequence>
<gene>
    <name evidence="1" type="ORF">GALL_105310</name>
</gene>
<dbReference type="InterPro" id="IPR002808">
    <property type="entry name" value="AdoCbi_amidolase"/>
</dbReference>
<accession>A0A1J5SH80</accession>